<dbReference type="SUPFAM" id="SSF53756">
    <property type="entry name" value="UDP-Glycosyltransferase/glycogen phosphorylase"/>
    <property type="match status" value="1"/>
</dbReference>
<proteinExistence type="predicted"/>
<dbReference type="InterPro" id="IPR001296">
    <property type="entry name" value="Glyco_trans_1"/>
</dbReference>
<dbReference type="Pfam" id="PF00534">
    <property type="entry name" value="Glycos_transf_1"/>
    <property type="match status" value="1"/>
</dbReference>
<dbReference type="Gene3D" id="3.40.50.2000">
    <property type="entry name" value="Glycogen Phosphorylase B"/>
    <property type="match status" value="2"/>
</dbReference>
<feature type="domain" description="Glycosyl transferase family 1" evidence="3">
    <location>
        <begin position="214"/>
        <end position="383"/>
    </location>
</feature>
<sequence length="417" mass="46709">MKILFVHQNMPGQYRELVQWLAARGGNELVFLTQRNPAPRIPGVKSVVYKPHHKPAENAYGLSKTWEEAAGAGFGAAMAIRQLDREEGFRPDLVVGHTGWGELLFIKDVLPDVPVLGFFEYFYLNRGGPVGFDPEDPPSEHSPFLLRARNTVPFSSIEEVDLGHVPTAWQRDTFPARFHEKFYTCHDGIRTDRLRADPGISLGLGRLERPLTRDDEVFTYLARNLEHTRGFHIFMRALPKILRERPRARVIVLGGNSVSYGRKSKHPGGLRAEMEAEVGAEVDWSRTHFLGQVPYPKFCEIVQLSRCHIYLTMPFVLSWSLLEAMSMQATVVASDVAPVREAIAHGETGLLVDFFDPGALADQVIDVLANPGAYAHLGPAARAHVVEKYDFLTRCLPEHIRQMNGLVPAARRIPLPG</sequence>
<dbReference type="InterPro" id="IPR022623">
    <property type="entry name" value="Glyco_trans_4"/>
</dbReference>
<dbReference type="PANTHER" id="PTHR12526">
    <property type="entry name" value="GLYCOSYLTRANSFERASE"/>
    <property type="match status" value="1"/>
</dbReference>
<dbReference type="STRING" id="639004.SAMN04488239_12430"/>
<dbReference type="OrthoDB" id="9793726at2"/>
<dbReference type="AlphaFoldDB" id="A0A1G7E981"/>
<dbReference type="Proteomes" id="UP000199628">
    <property type="component" value="Unassembled WGS sequence"/>
</dbReference>
<dbReference type="Pfam" id="PF12000">
    <property type="entry name" value="Glyco_trans_4_3"/>
    <property type="match status" value="1"/>
</dbReference>
<keyword evidence="2 5" id="KW-0808">Transferase</keyword>
<accession>A0A1G7E981</accession>
<dbReference type="PANTHER" id="PTHR12526:SF510">
    <property type="entry name" value="D-INOSITOL 3-PHOSPHATE GLYCOSYLTRANSFERASE"/>
    <property type="match status" value="1"/>
</dbReference>
<dbReference type="RefSeq" id="WP_093037367.1">
    <property type="nucleotide sequence ID" value="NZ_FMZV01000024.1"/>
</dbReference>
<feature type="domain" description="Glycosyl transferase family 4" evidence="4">
    <location>
        <begin position="26"/>
        <end position="193"/>
    </location>
</feature>
<gene>
    <name evidence="5" type="ORF">SAMN04488239_12430</name>
</gene>
<evidence type="ECO:0000313" key="5">
    <source>
        <dbReference type="EMBL" id="SDE59965.1"/>
    </source>
</evidence>
<keyword evidence="1" id="KW-0328">Glycosyltransferase</keyword>
<dbReference type="CDD" id="cd03818">
    <property type="entry name" value="GT4_ExpC-like"/>
    <property type="match status" value="1"/>
</dbReference>
<reference evidence="6" key="1">
    <citation type="submission" date="2016-10" db="EMBL/GenBank/DDBJ databases">
        <authorList>
            <person name="Varghese N."/>
            <person name="Submissions S."/>
        </authorList>
    </citation>
    <scope>NUCLEOTIDE SEQUENCE [LARGE SCALE GENOMIC DNA]</scope>
    <source>
        <strain evidence="6">CGMCC 1.9108</strain>
    </source>
</reference>
<evidence type="ECO:0000256" key="1">
    <source>
        <dbReference type="ARBA" id="ARBA00022676"/>
    </source>
</evidence>
<evidence type="ECO:0000259" key="4">
    <source>
        <dbReference type="Pfam" id="PF12000"/>
    </source>
</evidence>
<name>A0A1G7E981_9RHOB</name>
<organism evidence="5 6">
    <name type="scientific">Ruegeria marina</name>
    <dbReference type="NCBI Taxonomy" id="639004"/>
    <lineage>
        <taxon>Bacteria</taxon>
        <taxon>Pseudomonadati</taxon>
        <taxon>Pseudomonadota</taxon>
        <taxon>Alphaproteobacteria</taxon>
        <taxon>Rhodobacterales</taxon>
        <taxon>Roseobacteraceae</taxon>
        <taxon>Ruegeria</taxon>
    </lineage>
</organism>
<evidence type="ECO:0000256" key="2">
    <source>
        <dbReference type="ARBA" id="ARBA00022679"/>
    </source>
</evidence>
<dbReference type="GO" id="GO:0016757">
    <property type="term" value="F:glycosyltransferase activity"/>
    <property type="evidence" value="ECO:0007669"/>
    <property type="project" value="UniProtKB-KW"/>
</dbReference>
<keyword evidence="6" id="KW-1185">Reference proteome</keyword>
<evidence type="ECO:0000259" key="3">
    <source>
        <dbReference type="Pfam" id="PF00534"/>
    </source>
</evidence>
<protein>
    <submittedName>
        <fullName evidence="5">Glycosyltransferase involved in cell wall bisynthesis</fullName>
    </submittedName>
</protein>
<dbReference type="EMBL" id="FMZV01000024">
    <property type="protein sequence ID" value="SDE59965.1"/>
    <property type="molecule type" value="Genomic_DNA"/>
</dbReference>
<evidence type="ECO:0000313" key="6">
    <source>
        <dbReference type="Proteomes" id="UP000199628"/>
    </source>
</evidence>